<protein>
    <submittedName>
        <fullName evidence="2">RHTO0S06e08526g1_1</fullName>
    </submittedName>
</protein>
<dbReference type="EMBL" id="LK052941">
    <property type="protein sequence ID" value="CDR41988.1"/>
    <property type="molecule type" value="Genomic_DNA"/>
</dbReference>
<accession>A0A061AWV1</accession>
<feature type="region of interest" description="Disordered" evidence="1">
    <location>
        <begin position="1"/>
        <end position="106"/>
    </location>
</feature>
<organism evidence="2">
    <name type="scientific">Rhodotorula toruloides</name>
    <name type="common">Yeast</name>
    <name type="synonym">Rhodosporidium toruloides</name>
    <dbReference type="NCBI Taxonomy" id="5286"/>
    <lineage>
        <taxon>Eukaryota</taxon>
        <taxon>Fungi</taxon>
        <taxon>Dikarya</taxon>
        <taxon>Basidiomycota</taxon>
        <taxon>Pucciniomycotina</taxon>
        <taxon>Microbotryomycetes</taxon>
        <taxon>Sporidiobolales</taxon>
        <taxon>Sporidiobolaceae</taxon>
        <taxon>Rhodotorula</taxon>
    </lineage>
</organism>
<sequence length="521" mass="58737">MPPPPRKRTRKWPSASAGDPDARQTSTTRSEKGSRDTDAPDSTTQGRSGGGGSEGSTQREDGKTRRGWESDTEEDEEDDHQQEPIDGDELDETVGDDEDDGADADATGEWMDKYCREFVEEHHERVIKGRYVEIFRRYKKLESLRNADYWRPVDDLEDDLEKSGPWDSPSADPLFLQKVSLKLGEEVLEIERGGIALFFAMLTGPHLEKALGGLLALEADDDYLSFRLDWAQIVTPVPMKDCKTSGIYVFARDHRATGPYVGFTTQWGWARYLQHVLCPVNRKCAAERKLAAFPQWSAFMAWLSPEDVKLDIPKLFLMWLEHILITCVDATVAGLNIRPFDSYGTVRKATPRQVLDFFHAVIDLSYPLGEDGERKIEGNILTQRFFEYHHDAFHAITGLSPIQHYNIMRGRSCQWVLADAFADIDPPAALWGGEIPFYWGSPTARIAKEKALVKDRNTLKALPGYEKVQARDKAGYDKQVRKKADAAKKEAAGGSLPKPKRKPPKILPPTSNWQAVLWGSK</sequence>
<feature type="compositionally biased region" description="Basic and acidic residues" evidence="1">
    <location>
        <begin position="57"/>
        <end position="69"/>
    </location>
</feature>
<feature type="compositionally biased region" description="Basic and acidic residues" evidence="1">
    <location>
        <begin position="473"/>
        <end position="491"/>
    </location>
</feature>
<proteinExistence type="predicted"/>
<reference evidence="2" key="1">
    <citation type="journal article" date="2014" name="Genome Announc.">
        <title>Draft genome sequence of Rhodosporidium toruloides CECT1137, an oleaginous yeast of biotechnological interest.</title>
        <authorList>
            <person name="Morin N."/>
            <person name="Calcas X."/>
            <person name="Devillers H."/>
            <person name="Durrens P."/>
            <person name="Sherman D.J."/>
            <person name="Nicaud J.-M."/>
            <person name="Neuveglise C."/>
        </authorList>
    </citation>
    <scope>NUCLEOTIDE SEQUENCE</scope>
    <source>
        <strain evidence="2">CECT1137</strain>
    </source>
</reference>
<gene>
    <name evidence="2" type="ORF">RHTO0S_06e08526g</name>
</gene>
<feature type="region of interest" description="Disordered" evidence="1">
    <location>
        <begin position="473"/>
        <end position="511"/>
    </location>
</feature>
<feature type="compositionally biased region" description="Basic and acidic residues" evidence="1">
    <location>
        <begin position="29"/>
        <end position="38"/>
    </location>
</feature>
<name>A0A061AWV1_RHOTO</name>
<evidence type="ECO:0000256" key="1">
    <source>
        <dbReference type="SAM" id="MobiDB-lite"/>
    </source>
</evidence>
<feature type="compositionally biased region" description="Basic residues" evidence="1">
    <location>
        <begin position="1"/>
        <end position="11"/>
    </location>
</feature>
<dbReference type="AlphaFoldDB" id="A0A061AWV1"/>
<evidence type="ECO:0000313" key="2">
    <source>
        <dbReference type="EMBL" id="CDR41988.1"/>
    </source>
</evidence>
<feature type="compositionally biased region" description="Acidic residues" evidence="1">
    <location>
        <begin position="70"/>
        <end position="103"/>
    </location>
</feature>